<dbReference type="AlphaFoldDB" id="A0A1G6HS65"/>
<evidence type="ECO:0000313" key="2">
    <source>
        <dbReference type="Proteomes" id="UP000242317"/>
    </source>
</evidence>
<name>A0A1G6HS65_9GAMM</name>
<dbReference type="PROSITE" id="PS51257">
    <property type="entry name" value="PROKAR_LIPOPROTEIN"/>
    <property type="match status" value="1"/>
</dbReference>
<proteinExistence type="predicted"/>
<dbReference type="Proteomes" id="UP000242317">
    <property type="component" value="Unassembled WGS sequence"/>
</dbReference>
<accession>A0A1G6HS65</accession>
<keyword evidence="2" id="KW-1185">Reference proteome</keyword>
<protein>
    <recommendedName>
        <fullName evidence="3">Lipoprotein</fullName>
    </recommendedName>
</protein>
<dbReference type="RefSeq" id="WP_092617235.1">
    <property type="nucleotide sequence ID" value="NZ_FMYK01000002.1"/>
</dbReference>
<gene>
    <name evidence="1" type="ORF">SAMN05421749_102474</name>
</gene>
<sequence length="225" mass="26202">MKFKYLILIHIAFLGWLAGCTGKYVEVFEPEQHIQVLIADREFLVPKKYIDNPSLPVQSPLTFDKNGSMIAYFYFPSLSGLTETDAQQRFGRFNHQVISMQWYIKSEHYIDAKKSGNNILESPIINIVHKDCEWASLSCLSIKDPDFFKWVGSYQGIGSFYIRCHIDRENPQLLPNQVCNLYLDYDDKDIYIESLISSNFITDKEALPKVMMQMKAFIDEWEESP</sequence>
<dbReference type="EMBL" id="FMYK01000002">
    <property type="protein sequence ID" value="SDB97129.1"/>
    <property type="molecule type" value="Genomic_DNA"/>
</dbReference>
<dbReference type="OrthoDB" id="6689293at2"/>
<evidence type="ECO:0008006" key="3">
    <source>
        <dbReference type="Google" id="ProtNLM"/>
    </source>
</evidence>
<organism evidence="1 2">
    <name type="scientific">Acinetobacter marinus</name>
    <dbReference type="NCBI Taxonomy" id="281375"/>
    <lineage>
        <taxon>Bacteria</taxon>
        <taxon>Pseudomonadati</taxon>
        <taxon>Pseudomonadota</taxon>
        <taxon>Gammaproteobacteria</taxon>
        <taxon>Moraxellales</taxon>
        <taxon>Moraxellaceae</taxon>
        <taxon>Acinetobacter</taxon>
    </lineage>
</organism>
<evidence type="ECO:0000313" key="1">
    <source>
        <dbReference type="EMBL" id="SDB97129.1"/>
    </source>
</evidence>
<reference evidence="2" key="1">
    <citation type="submission" date="2016-09" db="EMBL/GenBank/DDBJ databases">
        <authorList>
            <person name="Varghese N."/>
            <person name="Submissions S."/>
        </authorList>
    </citation>
    <scope>NUCLEOTIDE SEQUENCE [LARGE SCALE GENOMIC DNA]</scope>
    <source>
        <strain evidence="2">ANC 3699</strain>
    </source>
</reference>